<accession>A0A9X1FS25</accession>
<dbReference type="PROSITE" id="PS00622">
    <property type="entry name" value="HTH_LUXR_1"/>
    <property type="match status" value="1"/>
</dbReference>
<dbReference type="PROSITE" id="PS50043">
    <property type="entry name" value="HTH_LUXR_2"/>
    <property type="match status" value="1"/>
</dbReference>
<dbReference type="CDD" id="cd06170">
    <property type="entry name" value="LuxR_C_like"/>
    <property type="match status" value="1"/>
</dbReference>
<dbReference type="PANTHER" id="PTHR44688:SF16">
    <property type="entry name" value="DNA-BINDING TRANSCRIPTIONAL ACTIVATOR DEVR_DOSR"/>
    <property type="match status" value="1"/>
</dbReference>
<protein>
    <submittedName>
        <fullName evidence="6">Helix-turn-helix transcriptional regulator</fullName>
    </submittedName>
</protein>
<keyword evidence="1" id="KW-0805">Transcription regulation</keyword>
<keyword evidence="4" id="KW-0472">Membrane</keyword>
<dbReference type="SMART" id="SM00421">
    <property type="entry name" value="HTH_LUXR"/>
    <property type="match status" value="1"/>
</dbReference>
<keyword evidence="4" id="KW-1133">Transmembrane helix</keyword>
<dbReference type="AlphaFoldDB" id="A0A9X1FS25"/>
<comment type="caution">
    <text evidence="6">The sequence shown here is derived from an EMBL/GenBank/DDBJ whole genome shotgun (WGS) entry which is preliminary data.</text>
</comment>
<dbReference type="Proteomes" id="UP001138686">
    <property type="component" value="Unassembled WGS sequence"/>
</dbReference>
<dbReference type="GO" id="GO:0006355">
    <property type="term" value="P:regulation of DNA-templated transcription"/>
    <property type="evidence" value="ECO:0007669"/>
    <property type="project" value="InterPro"/>
</dbReference>
<dbReference type="PANTHER" id="PTHR44688">
    <property type="entry name" value="DNA-BINDING TRANSCRIPTIONAL ACTIVATOR DEVR_DOSR"/>
    <property type="match status" value="1"/>
</dbReference>
<evidence type="ECO:0000256" key="2">
    <source>
        <dbReference type="ARBA" id="ARBA00023125"/>
    </source>
</evidence>
<name>A0A9X1FS25_9FLAO</name>
<evidence type="ECO:0000313" key="6">
    <source>
        <dbReference type="EMBL" id="MBW2938817.1"/>
    </source>
</evidence>
<evidence type="ECO:0000256" key="1">
    <source>
        <dbReference type="ARBA" id="ARBA00023015"/>
    </source>
</evidence>
<dbReference type="EMBL" id="JAHWDP010000005">
    <property type="protein sequence ID" value="MBW2938817.1"/>
    <property type="molecule type" value="Genomic_DNA"/>
</dbReference>
<evidence type="ECO:0000256" key="3">
    <source>
        <dbReference type="ARBA" id="ARBA00023163"/>
    </source>
</evidence>
<evidence type="ECO:0000256" key="4">
    <source>
        <dbReference type="SAM" id="Phobius"/>
    </source>
</evidence>
<gene>
    <name evidence="6" type="ORF">KXJ69_11910</name>
</gene>
<dbReference type="RefSeq" id="WP_219053341.1">
    <property type="nucleotide sequence ID" value="NZ_JAHWDP010000005.1"/>
</dbReference>
<dbReference type="Pfam" id="PF00196">
    <property type="entry name" value="GerE"/>
    <property type="match status" value="1"/>
</dbReference>
<keyword evidence="2" id="KW-0238">DNA-binding</keyword>
<reference evidence="6" key="1">
    <citation type="submission" date="2021-07" db="EMBL/GenBank/DDBJ databases">
        <title>Aureisphaera sp. CAU 1614 isolated from sea sediment.</title>
        <authorList>
            <person name="Kim W."/>
        </authorList>
    </citation>
    <scope>NUCLEOTIDE SEQUENCE</scope>
    <source>
        <strain evidence="6">CAU 1614</strain>
    </source>
</reference>
<keyword evidence="4" id="KW-0812">Transmembrane</keyword>
<proteinExistence type="predicted"/>
<feature type="transmembrane region" description="Helical" evidence="4">
    <location>
        <begin position="255"/>
        <end position="276"/>
    </location>
</feature>
<sequence>MKATLIVLFIFISTASYGQYHFSGKVNTELKEGKVYLSTIDDYRKISGVYGEQILKMTNPDSLGFFSFSDNNLPSQNRMYRIHVDTCTDEEQTVNHFTGHCANSKEILFIANNTDTLSFPYSFDNEMFCRIVSNNDKSQMFLKIDSLKHEMRFAFGTYRSEANRSLNTKKWFKTLQNYGEKLNEPLAELYIYSFLSDRTNDLHEYYLEDVKTNTYYENLLTRLKEHYPEAPYTKQYEAELKADEFVVNGNKSIPWWIYFLGVFAALSILGNFYFIGKWRRLNKASKSTEALSKQEQRVMELILEDKTNKEIADSLFVSVSTVKTHINNLYKKMNVASREELKKLHNK</sequence>
<dbReference type="InterPro" id="IPR000792">
    <property type="entry name" value="Tscrpt_reg_LuxR_C"/>
</dbReference>
<feature type="domain" description="HTH luxR-type" evidence="5">
    <location>
        <begin position="284"/>
        <end position="347"/>
    </location>
</feature>
<evidence type="ECO:0000259" key="5">
    <source>
        <dbReference type="PROSITE" id="PS50043"/>
    </source>
</evidence>
<evidence type="ECO:0000313" key="7">
    <source>
        <dbReference type="Proteomes" id="UP001138686"/>
    </source>
</evidence>
<keyword evidence="7" id="KW-1185">Reference proteome</keyword>
<keyword evidence="3" id="KW-0804">Transcription</keyword>
<organism evidence="6 7">
    <name type="scientific">Halomarinibacterium sedimenti</name>
    <dbReference type="NCBI Taxonomy" id="2857106"/>
    <lineage>
        <taxon>Bacteria</taxon>
        <taxon>Pseudomonadati</taxon>
        <taxon>Bacteroidota</taxon>
        <taxon>Flavobacteriia</taxon>
        <taxon>Flavobacteriales</taxon>
        <taxon>Flavobacteriaceae</taxon>
        <taxon>Halomarinibacterium</taxon>
    </lineage>
</organism>
<dbReference type="GO" id="GO:0003677">
    <property type="term" value="F:DNA binding"/>
    <property type="evidence" value="ECO:0007669"/>
    <property type="project" value="UniProtKB-KW"/>
</dbReference>